<feature type="domain" description="DUF4123" evidence="1">
    <location>
        <begin position="1"/>
        <end position="48"/>
    </location>
</feature>
<evidence type="ECO:0000313" key="2">
    <source>
        <dbReference type="EMBL" id="XAG71612.1"/>
    </source>
</evidence>
<dbReference type="Pfam" id="PF13503">
    <property type="entry name" value="DUF4123"/>
    <property type="match status" value="1"/>
</dbReference>
<protein>
    <submittedName>
        <fullName evidence="2">DUF4123 domain-containing protein</fullName>
    </submittedName>
</protein>
<evidence type="ECO:0000259" key="1">
    <source>
        <dbReference type="Pfam" id="PF13503"/>
    </source>
</evidence>
<accession>A0AAU6UBT4</accession>
<name>A0AAU6UBT4_UNCXX</name>
<reference evidence="2" key="1">
    <citation type="submission" date="2022-03" db="EMBL/GenBank/DDBJ databases">
        <title>Sea Food Isolates.</title>
        <authorList>
            <person name="Li c."/>
        </authorList>
    </citation>
    <scope>NUCLEOTIDE SEQUENCE</scope>
    <source>
        <strain evidence="2">19CA06SA08-2</strain>
    </source>
</reference>
<sequence length="64" mass="7518">MLDSGQLPELEHQLFEVSESPSYQPLYLYAPWDSLREVSPCLVEANERRCYPNQLCERCFPSPR</sequence>
<dbReference type="AlphaFoldDB" id="A0AAU6UBT4"/>
<proteinExistence type="predicted"/>
<organism evidence="2">
    <name type="scientific">bacterium 19CA06SA08-2</name>
    <dbReference type="NCBI Taxonomy" id="2920658"/>
    <lineage>
        <taxon>Bacteria</taxon>
    </lineage>
</organism>
<gene>
    <name evidence="2" type="ORF">MRM75_06540</name>
</gene>
<dbReference type="EMBL" id="CP095353">
    <property type="protein sequence ID" value="XAG71612.1"/>
    <property type="molecule type" value="Genomic_DNA"/>
</dbReference>
<dbReference type="InterPro" id="IPR025391">
    <property type="entry name" value="DUF4123"/>
</dbReference>